<dbReference type="GO" id="GO:0098964">
    <property type="term" value="P:anterograde dendritic transport of messenger ribonucleoprotein complex"/>
    <property type="evidence" value="ECO:0007669"/>
    <property type="project" value="TreeGrafter"/>
</dbReference>
<evidence type="ECO:0000313" key="6">
    <source>
        <dbReference type="Proteomes" id="UP000318571"/>
    </source>
</evidence>
<reference evidence="5 6" key="1">
    <citation type="journal article" date="2018" name="Nat. Ecol. Evol.">
        <title>Genomic signatures of mitonuclear coevolution across populations of Tigriopus californicus.</title>
        <authorList>
            <person name="Barreto F.S."/>
            <person name="Watson E.T."/>
            <person name="Lima T.G."/>
            <person name="Willett C.S."/>
            <person name="Edmands S."/>
            <person name="Li W."/>
            <person name="Burton R.S."/>
        </authorList>
    </citation>
    <scope>NUCLEOTIDE SEQUENCE [LARGE SCALE GENOMIC DNA]</scope>
    <source>
        <strain evidence="5 6">San Diego</strain>
    </source>
</reference>
<organism evidence="5 6">
    <name type="scientific">Tigriopus californicus</name>
    <name type="common">Marine copepod</name>
    <dbReference type="NCBI Taxonomy" id="6832"/>
    <lineage>
        <taxon>Eukaryota</taxon>
        <taxon>Metazoa</taxon>
        <taxon>Ecdysozoa</taxon>
        <taxon>Arthropoda</taxon>
        <taxon>Crustacea</taxon>
        <taxon>Multicrustacea</taxon>
        <taxon>Hexanauplia</taxon>
        <taxon>Copepoda</taxon>
        <taxon>Harpacticoida</taxon>
        <taxon>Harpacticidae</taxon>
        <taxon>Tigriopus</taxon>
    </lineage>
</organism>
<dbReference type="GO" id="GO:0035418">
    <property type="term" value="P:protein localization to synapse"/>
    <property type="evidence" value="ECO:0007669"/>
    <property type="project" value="TreeGrafter"/>
</dbReference>
<dbReference type="GO" id="GO:0032839">
    <property type="term" value="C:dendrite cytoplasm"/>
    <property type="evidence" value="ECO:0007669"/>
    <property type="project" value="GOC"/>
</dbReference>
<dbReference type="InterPro" id="IPR051740">
    <property type="entry name" value="DRBM-containing_protein"/>
</dbReference>
<dbReference type="GO" id="GO:0043025">
    <property type="term" value="C:neuronal cell body"/>
    <property type="evidence" value="ECO:0007669"/>
    <property type="project" value="TreeGrafter"/>
</dbReference>
<dbReference type="OMA" id="SITCRYE"/>
<dbReference type="AlphaFoldDB" id="A0A553PCR9"/>
<dbReference type="GO" id="GO:0003725">
    <property type="term" value="F:double-stranded RNA binding"/>
    <property type="evidence" value="ECO:0007669"/>
    <property type="project" value="TreeGrafter"/>
</dbReference>
<dbReference type="SUPFAM" id="SSF54768">
    <property type="entry name" value="dsRNA-binding domain-like"/>
    <property type="match status" value="4"/>
</dbReference>
<protein>
    <recommendedName>
        <fullName evidence="4">DRBM domain-containing protein</fullName>
    </recommendedName>
</protein>
<feature type="region of interest" description="Disordered" evidence="3">
    <location>
        <begin position="57"/>
        <end position="164"/>
    </location>
</feature>
<dbReference type="CDD" id="cd19857">
    <property type="entry name" value="DSRM_STAU_rpt1"/>
    <property type="match status" value="1"/>
</dbReference>
<evidence type="ECO:0000313" key="5">
    <source>
        <dbReference type="EMBL" id="TRY75473.1"/>
    </source>
</evidence>
<dbReference type="CDD" id="cd19860">
    <property type="entry name" value="DSRM_STAU_rpt4"/>
    <property type="match status" value="1"/>
</dbReference>
<feature type="compositionally biased region" description="Basic residues" evidence="3">
    <location>
        <begin position="510"/>
        <end position="523"/>
    </location>
</feature>
<dbReference type="Gene3D" id="3.30.160.20">
    <property type="match status" value="4"/>
</dbReference>
<dbReference type="FunFam" id="3.30.160.20:FF:000007">
    <property type="entry name" value="Double-stranded RNA-binding protein Staufen homolog 1"/>
    <property type="match status" value="2"/>
</dbReference>
<dbReference type="PANTHER" id="PTHR46054:SF3">
    <property type="entry name" value="MATERNAL EFFECT PROTEIN STAUFEN"/>
    <property type="match status" value="1"/>
</dbReference>
<feature type="region of interest" description="Disordered" evidence="3">
    <location>
        <begin position="504"/>
        <end position="525"/>
    </location>
</feature>
<feature type="domain" description="DRBM" evidence="4">
    <location>
        <begin position="168"/>
        <end position="236"/>
    </location>
</feature>
<evidence type="ECO:0000256" key="1">
    <source>
        <dbReference type="ARBA" id="ARBA00022884"/>
    </source>
</evidence>
<dbReference type="Proteomes" id="UP000318571">
    <property type="component" value="Chromosome 2"/>
</dbReference>
<dbReference type="InterPro" id="IPR014720">
    <property type="entry name" value="dsRBD_dom"/>
</dbReference>
<comment type="caution">
    <text evidence="5">The sequence shown here is derived from an EMBL/GenBank/DDBJ whole genome shotgun (WGS) entry which is preliminary data.</text>
</comment>
<dbReference type="STRING" id="6832.A0A553PCR9"/>
<feature type="region of interest" description="Disordered" evidence="3">
    <location>
        <begin position="1"/>
        <end position="38"/>
    </location>
</feature>
<dbReference type="GO" id="GO:0008298">
    <property type="term" value="P:intracellular mRNA localization"/>
    <property type="evidence" value="ECO:0007669"/>
    <property type="project" value="TreeGrafter"/>
</dbReference>
<dbReference type="Pfam" id="PF00035">
    <property type="entry name" value="dsrm"/>
    <property type="match status" value="3"/>
</dbReference>
<dbReference type="GO" id="GO:0005886">
    <property type="term" value="C:plasma membrane"/>
    <property type="evidence" value="ECO:0007669"/>
    <property type="project" value="TreeGrafter"/>
</dbReference>
<feature type="domain" description="DRBM" evidence="4">
    <location>
        <begin position="432"/>
        <end position="499"/>
    </location>
</feature>
<keyword evidence="1 2" id="KW-0694">RNA-binding</keyword>
<feature type="compositionally biased region" description="Polar residues" evidence="3">
    <location>
        <begin position="106"/>
        <end position="131"/>
    </location>
</feature>
<evidence type="ECO:0000259" key="4">
    <source>
        <dbReference type="PROSITE" id="PS50137"/>
    </source>
</evidence>
<accession>A0A553PCR9</accession>
<feature type="compositionally biased region" description="Low complexity" evidence="3">
    <location>
        <begin position="141"/>
        <end position="161"/>
    </location>
</feature>
<evidence type="ECO:0000256" key="2">
    <source>
        <dbReference type="PROSITE-ProRule" id="PRU00266"/>
    </source>
</evidence>
<dbReference type="GO" id="GO:0010494">
    <property type="term" value="C:cytoplasmic stress granule"/>
    <property type="evidence" value="ECO:0007669"/>
    <property type="project" value="TreeGrafter"/>
</dbReference>
<evidence type="ECO:0000256" key="3">
    <source>
        <dbReference type="SAM" id="MobiDB-lite"/>
    </source>
</evidence>
<dbReference type="GO" id="GO:0007281">
    <property type="term" value="P:germ cell development"/>
    <property type="evidence" value="ECO:0007669"/>
    <property type="project" value="TreeGrafter"/>
</dbReference>
<dbReference type="PANTHER" id="PTHR46054">
    <property type="entry name" value="MATERNAL EFFECT PROTEIN STAUFEN"/>
    <property type="match status" value="1"/>
</dbReference>
<proteinExistence type="predicted"/>
<feature type="domain" description="DRBM" evidence="4">
    <location>
        <begin position="252"/>
        <end position="344"/>
    </location>
</feature>
<dbReference type="GO" id="GO:0003729">
    <property type="term" value="F:mRNA binding"/>
    <property type="evidence" value="ECO:0007669"/>
    <property type="project" value="TreeGrafter"/>
</dbReference>
<name>A0A553PCR9_TIGCA</name>
<keyword evidence="6" id="KW-1185">Reference proteome</keyword>
<dbReference type="EMBL" id="VCGU01000005">
    <property type="protein sequence ID" value="TRY75473.1"/>
    <property type="molecule type" value="Genomic_DNA"/>
</dbReference>
<dbReference type="SMART" id="SM00358">
    <property type="entry name" value="DSRM"/>
    <property type="match status" value="3"/>
</dbReference>
<feature type="compositionally biased region" description="Low complexity" evidence="3">
    <location>
        <begin position="60"/>
        <end position="75"/>
    </location>
</feature>
<dbReference type="CDD" id="cd19859">
    <property type="entry name" value="DSRM_STAU_rpt3"/>
    <property type="match status" value="1"/>
</dbReference>
<gene>
    <name evidence="5" type="ORF">TCAL_10495</name>
</gene>
<dbReference type="PROSITE" id="PS50137">
    <property type="entry name" value="DS_RBD"/>
    <property type="match status" value="3"/>
</dbReference>
<sequence>MTAGPSVGPGPNVPISLRHTHMAPPPPMSSHHHHHHHTSVAAPITVMMSVPPPSTVAMGAPPLSSTASTVPPSVTMGGPPSFSSHHAAAPQFRRPPPTPQQGTPTNGFYQVPMTSHHSHNIPLTSTPSSLVTMPHPPSTHPQQQASPSISIGSQSSSSANSCKNKEKTPMCLINELARFNKTIHQYRLTDEAGPAHKKTFSVCLKLGEDEEYLASGQSIKKAQHAAAAIALERTQLKHPPVKTKSVKHVNVTPTVELNAFAMKQGEQVSYSFIDQPKTNYSKAPMNLNFRGIYTQRYHSQSGKNTSPQFNVCLKVGSREFYGEGPTAQMAKHVAAGKALKTLKESRHFDSAMSPVSQNGSVTSLGGTRHVALNPASLPFIPGSSPGAAAVAAAAAAASAAAAVVSSSSTVVSVASSVSSSVGGSSELDDLKSPISLVHESALKRNLTVSFEVIQETGPPHMRTFITKCIVGDVVTSGEGNGKKASKKRAAELMIDQLKQLPPLASYPAAKPKKPSPTKKKSRNLIKVDQKENPEYGGLTINPISRLIQIQQAKREKEPVYTLVAERGVPRRRDFVMQVGFISGFLV</sequence>